<keyword evidence="2" id="KW-1185">Reference proteome</keyword>
<dbReference type="AlphaFoldDB" id="A0A448WVY5"/>
<reference evidence="1" key="1">
    <citation type="submission" date="2018-11" db="EMBL/GenBank/DDBJ databases">
        <authorList>
            <consortium name="Pathogen Informatics"/>
        </authorList>
    </citation>
    <scope>NUCLEOTIDE SEQUENCE</scope>
</reference>
<comment type="caution">
    <text evidence="1">The sequence shown here is derived from an EMBL/GenBank/DDBJ whole genome shotgun (WGS) entry which is preliminary data.</text>
</comment>
<accession>A0A448WVY5</accession>
<gene>
    <name evidence="1" type="ORF">PXEA_LOCUS15018</name>
</gene>
<name>A0A448WVY5_9PLAT</name>
<dbReference type="Proteomes" id="UP000784294">
    <property type="component" value="Unassembled WGS sequence"/>
</dbReference>
<organism evidence="1 2">
    <name type="scientific">Protopolystoma xenopodis</name>
    <dbReference type="NCBI Taxonomy" id="117903"/>
    <lineage>
        <taxon>Eukaryota</taxon>
        <taxon>Metazoa</taxon>
        <taxon>Spiralia</taxon>
        <taxon>Lophotrochozoa</taxon>
        <taxon>Platyhelminthes</taxon>
        <taxon>Monogenea</taxon>
        <taxon>Polyopisthocotylea</taxon>
        <taxon>Polystomatidea</taxon>
        <taxon>Polystomatidae</taxon>
        <taxon>Protopolystoma</taxon>
    </lineage>
</organism>
<evidence type="ECO:0000313" key="1">
    <source>
        <dbReference type="EMBL" id="VEL21578.1"/>
    </source>
</evidence>
<protein>
    <submittedName>
        <fullName evidence="1">Uncharacterized protein</fullName>
    </submittedName>
</protein>
<sequence length="144" mass="15326">MATPLQEALTSDTRPKCCTVDTAGRKQYKSTLGASANSATKRPILSPGLGYSLPRAPANRDHKEDATCSGLSLTSSQTFRHVTSLCAKADVWQATKKRRHKASVSACMCLCVCVCVCVHERLSLEKAAKGGARILPTLIPVGPL</sequence>
<proteinExistence type="predicted"/>
<dbReference type="EMBL" id="CAAALY010052027">
    <property type="protein sequence ID" value="VEL21578.1"/>
    <property type="molecule type" value="Genomic_DNA"/>
</dbReference>
<evidence type="ECO:0000313" key="2">
    <source>
        <dbReference type="Proteomes" id="UP000784294"/>
    </source>
</evidence>